<proteinExistence type="predicted"/>
<accession>A0A118K273</accession>
<dbReference type="Gramene" id="KVI03917">
    <property type="protein sequence ID" value="KVI03917"/>
    <property type="gene ID" value="Ccrd_017782"/>
</dbReference>
<name>A0A118K273_CYNCS</name>
<dbReference type="GO" id="GO:0016301">
    <property type="term" value="F:kinase activity"/>
    <property type="evidence" value="ECO:0007669"/>
    <property type="project" value="UniProtKB-KW"/>
</dbReference>
<gene>
    <name evidence="1" type="ORF">Ccrd_017782</name>
</gene>
<dbReference type="AlphaFoldDB" id="A0A118K273"/>
<organism evidence="1 2">
    <name type="scientific">Cynara cardunculus var. scolymus</name>
    <name type="common">Globe artichoke</name>
    <name type="synonym">Cynara scolymus</name>
    <dbReference type="NCBI Taxonomy" id="59895"/>
    <lineage>
        <taxon>Eukaryota</taxon>
        <taxon>Viridiplantae</taxon>
        <taxon>Streptophyta</taxon>
        <taxon>Embryophyta</taxon>
        <taxon>Tracheophyta</taxon>
        <taxon>Spermatophyta</taxon>
        <taxon>Magnoliopsida</taxon>
        <taxon>eudicotyledons</taxon>
        <taxon>Gunneridae</taxon>
        <taxon>Pentapetalae</taxon>
        <taxon>asterids</taxon>
        <taxon>campanulids</taxon>
        <taxon>Asterales</taxon>
        <taxon>Asteraceae</taxon>
        <taxon>Carduoideae</taxon>
        <taxon>Cardueae</taxon>
        <taxon>Carduinae</taxon>
        <taxon>Cynara</taxon>
    </lineage>
</organism>
<evidence type="ECO:0000313" key="1">
    <source>
        <dbReference type="EMBL" id="KVI03917.1"/>
    </source>
</evidence>
<keyword evidence="2" id="KW-1185">Reference proteome</keyword>
<keyword evidence="1" id="KW-0418">Kinase</keyword>
<dbReference type="Proteomes" id="UP000243975">
    <property type="component" value="Unassembled WGS sequence"/>
</dbReference>
<evidence type="ECO:0000313" key="2">
    <source>
        <dbReference type="Proteomes" id="UP000243975"/>
    </source>
</evidence>
<protein>
    <submittedName>
        <fullName evidence="1">Protein kinase-like domain-containing protein</fullName>
    </submittedName>
</protein>
<sequence>MLKSTGNLDTASPLIFWSLYLHLQVSNNEMEDNQRFFLPRWVVSLTICLLGTPSHNKPRSNHMPSEEIKLIVESTISLFNSKTDVNDYPRLRFQCMLAGSDSIKAH</sequence>
<reference evidence="1 2" key="1">
    <citation type="journal article" date="2016" name="Sci. Rep.">
        <title>The genome sequence of the outbreeding globe artichoke constructed de novo incorporating a phase-aware low-pass sequencing strategy of F1 progeny.</title>
        <authorList>
            <person name="Scaglione D."/>
            <person name="Reyes-Chin-Wo S."/>
            <person name="Acquadro A."/>
            <person name="Froenicke L."/>
            <person name="Portis E."/>
            <person name="Beitel C."/>
            <person name="Tirone M."/>
            <person name="Mauro R."/>
            <person name="Lo Monaco A."/>
            <person name="Mauromicale G."/>
            <person name="Faccioli P."/>
            <person name="Cattivelli L."/>
            <person name="Rieseberg L."/>
            <person name="Michelmore R."/>
            <person name="Lanteri S."/>
        </authorList>
    </citation>
    <scope>NUCLEOTIDE SEQUENCE [LARGE SCALE GENOMIC DNA]</scope>
    <source>
        <strain evidence="1">2C</strain>
    </source>
</reference>
<keyword evidence="1" id="KW-0808">Transferase</keyword>
<comment type="caution">
    <text evidence="1">The sequence shown here is derived from an EMBL/GenBank/DDBJ whole genome shotgun (WGS) entry which is preliminary data.</text>
</comment>
<dbReference type="EMBL" id="LEKV01002321">
    <property type="protein sequence ID" value="KVI03917.1"/>
    <property type="molecule type" value="Genomic_DNA"/>
</dbReference>